<dbReference type="KEGG" id="glz:GLAREA_07673"/>
<evidence type="ECO:0000259" key="7">
    <source>
        <dbReference type="PROSITE" id="PS00498"/>
    </source>
</evidence>
<keyword evidence="2" id="KW-0479">Metal-binding</keyword>
<dbReference type="HOGENOM" id="CLU_013691_3_0_1"/>
<evidence type="ECO:0000256" key="1">
    <source>
        <dbReference type="ARBA" id="ARBA00001973"/>
    </source>
</evidence>
<accession>S3D5Y0</accession>
<dbReference type="PROSITE" id="PS00498">
    <property type="entry name" value="TYROSINASE_2"/>
    <property type="match status" value="1"/>
</dbReference>
<dbReference type="PROSITE" id="PS00497">
    <property type="entry name" value="TYROSINASE_1"/>
    <property type="match status" value="1"/>
</dbReference>
<dbReference type="PRINTS" id="PR00092">
    <property type="entry name" value="TYROSINASE"/>
</dbReference>
<dbReference type="Proteomes" id="UP000016922">
    <property type="component" value="Unassembled WGS sequence"/>
</dbReference>
<feature type="domain" description="Tyrosinase copper-binding" evidence="6">
    <location>
        <begin position="112"/>
        <end position="129"/>
    </location>
</feature>
<evidence type="ECO:0000313" key="9">
    <source>
        <dbReference type="Proteomes" id="UP000016922"/>
    </source>
</evidence>
<dbReference type="STRING" id="1116229.S3D5Y0"/>
<dbReference type="GeneID" id="19466725"/>
<reference evidence="8 9" key="1">
    <citation type="journal article" date="2013" name="BMC Genomics">
        <title>Genomics-driven discovery of the pneumocandin biosynthetic gene cluster in the fungus Glarea lozoyensis.</title>
        <authorList>
            <person name="Chen L."/>
            <person name="Yue Q."/>
            <person name="Zhang X."/>
            <person name="Xiang M."/>
            <person name="Wang C."/>
            <person name="Li S."/>
            <person name="Che Y."/>
            <person name="Ortiz-Lopez F.J."/>
            <person name="Bills G.F."/>
            <person name="Liu X."/>
            <person name="An Z."/>
        </authorList>
    </citation>
    <scope>NUCLEOTIDE SEQUENCE [LARGE SCALE GENOMIC DNA]</scope>
    <source>
        <strain evidence="9">ATCC 20868 / MF5171</strain>
    </source>
</reference>
<evidence type="ECO:0000313" key="8">
    <source>
        <dbReference type="EMBL" id="EPE32539.1"/>
    </source>
</evidence>
<dbReference type="OMA" id="FENATMH"/>
<protein>
    <submittedName>
        <fullName evidence="8">Di-copper centre-containing</fullName>
    </submittedName>
</protein>
<keyword evidence="4" id="KW-0503">Monooxygenase</keyword>
<dbReference type="InterPro" id="IPR041640">
    <property type="entry name" value="Tyrosinase_C"/>
</dbReference>
<dbReference type="AlphaFoldDB" id="S3D5Y0"/>
<dbReference type="PANTHER" id="PTHR11474">
    <property type="entry name" value="TYROSINASE FAMILY MEMBER"/>
    <property type="match status" value="1"/>
</dbReference>
<gene>
    <name evidence="8" type="ORF">GLAREA_07673</name>
</gene>
<dbReference type="PANTHER" id="PTHR11474:SF131">
    <property type="entry name" value="TYROSINASE COPPER-BINDING DOMAIN-CONTAINING PROTEIN"/>
    <property type="match status" value="1"/>
</dbReference>
<proteinExistence type="predicted"/>
<dbReference type="OrthoDB" id="1658288at2759"/>
<evidence type="ECO:0000256" key="2">
    <source>
        <dbReference type="ARBA" id="ARBA00022723"/>
    </source>
</evidence>
<feature type="domain" description="Tyrosinase copper-binding" evidence="7">
    <location>
        <begin position="303"/>
        <end position="314"/>
    </location>
</feature>
<evidence type="ECO:0000256" key="3">
    <source>
        <dbReference type="ARBA" id="ARBA00023002"/>
    </source>
</evidence>
<evidence type="ECO:0000256" key="5">
    <source>
        <dbReference type="SAM" id="SignalP"/>
    </source>
</evidence>
<sequence length="588" mass="65595">MIPTYLVALLSLVNITTAATAASRTAYVSITGSKTGTNTQTKARPFRRNILDLQQDAPSWALYIQCLTTMQNVDENDPLSWFQIAGIHGRPYSTWNNVGPTQNPFYGGYCTHSSVLFTTWHRPYLALFEQVLAQCAQNVAKQYTGSNAATYQAAADKLRMPYWDWASDPKMPDSVSLASTQINTPNGLTTVRNPLFSYRFKRYPLNTSPFPPTSLSVFPQTVRSPITNTFDAVSDVGGINELLVSGGLMQRTYDTLTKGQGSYNGFSDGTTQGPSIENVHNNIHGYLGGNNGHMSFLDYSAFDPIFWLHHTNVDRLFAMWQAINPTSQMTPALEPGTYSLPRNNLDTLQTPLYPFTSTIAGQLYTSASALMTAKFNYAYPEIEDWNQSVDQLKTNVTAQINRLYDPNGIWQNTRPLRAAKRTALKAGAVTRAWSVAVKVAKFDLDGEMFRIRLFLGDIPAESKAWGLCKTLFGTMTIMPEPFDGPKPFPNTTVHDEWSLTNSIIAAGIDHTKTEDVVEYLKKNLDWRVQKRDNSIGDLKALETLQVSVFDQTFELPSEVTDLPKYGQEHNYHVEVTKDKPCGRTNSDA</sequence>
<evidence type="ECO:0000259" key="6">
    <source>
        <dbReference type="PROSITE" id="PS00497"/>
    </source>
</evidence>
<dbReference type="InterPro" id="IPR008922">
    <property type="entry name" value="Di-copper_centre_dom_sf"/>
</dbReference>
<dbReference type="Gene3D" id="1.10.1280.10">
    <property type="entry name" value="Di-copper center containing domain from catechol oxidase"/>
    <property type="match status" value="1"/>
</dbReference>
<comment type="cofactor">
    <cofactor evidence="1">
        <name>Cu(2+)</name>
        <dbReference type="ChEBI" id="CHEBI:29036"/>
    </cofactor>
</comment>
<feature type="signal peptide" evidence="5">
    <location>
        <begin position="1"/>
        <end position="18"/>
    </location>
</feature>
<keyword evidence="9" id="KW-1185">Reference proteome</keyword>
<dbReference type="Pfam" id="PF18132">
    <property type="entry name" value="Tyrosinase_C"/>
    <property type="match status" value="1"/>
</dbReference>
<dbReference type="eggNOG" id="ENOG502R1BY">
    <property type="taxonomic scope" value="Eukaryota"/>
</dbReference>
<name>S3D5Y0_GLAL2</name>
<dbReference type="InterPro" id="IPR002227">
    <property type="entry name" value="Tyrosinase_Cu-bd"/>
</dbReference>
<dbReference type="GO" id="GO:0004497">
    <property type="term" value="F:monooxygenase activity"/>
    <property type="evidence" value="ECO:0007669"/>
    <property type="project" value="UniProtKB-KW"/>
</dbReference>
<feature type="chain" id="PRO_5004507841" evidence="5">
    <location>
        <begin position="19"/>
        <end position="588"/>
    </location>
</feature>
<dbReference type="SUPFAM" id="SSF48056">
    <property type="entry name" value="Di-copper centre-containing domain"/>
    <property type="match status" value="1"/>
</dbReference>
<dbReference type="RefSeq" id="XP_008080551.1">
    <property type="nucleotide sequence ID" value="XM_008082360.1"/>
</dbReference>
<dbReference type="GO" id="GO:0046872">
    <property type="term" value="F:metal ion binding"/>
    <property type="evidence" value="ECO:0007669"/>
    <property type="project" value="UniProtKB-KW"/>
</dbReference>
<evidence type="ECO:0000256" key="4">
    <source>
        <dbReference type="ARBA" id="ARBA00023033"/>
    </source>
</evidence>
<keyword evidence="5" id="KW-0732">Signal</keyword>
<keyword evidence="3" id="KW-0560">Oxidoreductase</keyword>
<dbReference type="InterPro" id="IPR050316">
    <property type="entry name" value="Tyrosinase/Hemocyanin"/>
</dbReference>
<organism evidence="8 9">
    <name type="scientific">Glarea lozoyensis (strain ATCC 20868 / MF5171)</name>
    <dbReference type="NCBI Taxonomy" id="1116229"/>
    <lineage>
        <taxon>Eukaryota</taxon>
        <taxon>Fungi</taxon>
        <taxon>Dikarya</taxon>
        <taxon>Ascomycota</taxon>
        <taxon>Pezizomycotina</taxon>
        <taxon>Leotiomycetes</taxon>
        <taxon>Helotiales</taxon>
        <taxon>Helotiaceae</taxon>
        <taxon>Glarea</taxon>
    </lineage>
</organism>
<dbReference type="Pfam" id="PF00264">
    <property type="entry name" value="Tyrosinase"/>
    <property type="match status" value="1"/>
</dbReference>
<dbReference type="EMBL" id="KE145359">
    <property type="protein sequence ID" value="EPE32539.1"/>
    <property type="molecule type" value="Genomic_DNA"/>
</dbReference>